<dbReference type="Proteomes" id="UP001241571">
    <property type="component" value="Unassembled WGS sequence"/>
</dbReference>
<dbReference type="AlphaFoldDB" id="A0ABD4ZSY8"/>
<dbReference type="RefSeq" id="WP_142976761.1">
    <property type="nucleotide sequence ID" value="NZ_CABGTZ010000002.1"/>
</dbReference>
<sequence length="136" mass="15796">MFDFTGYSQEEIKTANLEFSEFIQSNALKLKVENLPDIETRISEVETVTENFFNHFGQHMNTVCLYYLSNYLLQDFIKEPSRTKTLQQDNGFLSPRQLAHRKSKEIPLGQEVIDGIRAETIFCISKPKRTVNLDDV</sequence>
<evidence type="ECO:0000313" key="1">
    <source>
        <dbReference type="EMBL" id="MDL4935751.1"/>
    </source>
</evidence>
<dbReference type="EMBL" id="JASUBT010000005">
    <property type="protein sequence ID" value="MDL4935751.1"/>
    <property type="molecule type" value="Genomic_DNA"/>
</dbReference>
<gene>
    <name evidence="1" type="ORF">QRX88_08500</name>
</gene>
<organism evidence="1 2">
    <name type="scientific">Enterococcus gallinarum</name>
    <dbReference type="NCBI Taxonomy" id="1353"/>
    <lineage>
        <taxon>Bacteria</taxon>
        <taxon>Bacillati</taxon>
        <taxon>Bacillota</taxon>
        <taxon>Bacilli</taxon>
        <taxon>Lactobacillales</taxon>
        <taxon>Enterococcaceae</taxon>
        <taxon>Enterococcus</taxon>
    </lineage>
</organism>
<comment type="caution">
    <text evidence="1">The sequence shown here is derived from an EMBL/GenBank/DDBJ whole genome shotgun (WGS) entry which is preliminary data.</text>
</comment>
<proteinExistence type="predicted"/>
<evidence type="ECO:0000313" key="2">
    <source>
        <dbReference type="Proteomes" id="UP001241571"/>
    </source>
</evidence>
<accession>A0ABD4ZSY8</accession>
<reference evidence="1 2" key="1">
    <citation type="submission" date="2023-06" db="EMBL/GenBank/DDBJ databases">
        <title>Acute promotion of culturable opportunistic pathogens and persistent increase of antibiotic resistance following antibiotic exposure in mouse gut microbiota.</title>
        <authorList>
            <person name="Li L."/>
            <person name="Wang B."/>
            <person name="Sun Y."/>
            <person name="Wang M."/>
            <person name="Xu H."/>
        </authorList>
    </citation>
    <scope>NUCLEOTIDE SEQUENCE [LARGE SCALE GENOMIC DNA]</scope>
    <source>
        <strain evidence="1 2">CRI2_2</strain>
    </source>
</reference>
<protein>
    <submittedName>
        <fullName evidence="1">Uncharacterized protein</fullName>
    </submittedName>
</protein>
<name>A0ABD4ZSY8_ENTGA</name>